<dbReference type="OrthoDB" id="7211215at2"/>
<dbReference type="EMBL" id="SLWF01000012">
    <property type="protein sequence ID" value="TCN84229.1"/>
    <property type="molecule type" value="Genomic_DNA"/>
</dbReference>
<dbReference type="Proteomes" id="UP000294832">
    <property type="component" value="Unassembled WGS sequence"/>
</dbReference>
<evidence type="ECO:0008006" key="3">
    <source>
        <dbReference type="Google" id="ProtNLM"/>
    </source>
</evidence>
<accession>A0A4V2RSC8</accession>
<name>A0A4V2RSC8_9GAMM</name>
<protein>
    <recommendedName>
        <fullName evidence="3">DNA helicase</fullName>
    </recommendedName>
</protein>
<dbReference type="Gene3D" id="3.40.50.300">
    <property type="entry name" value="P-loop containing nucleotide triphosphate hydrolases"/>
    <property type="match status" value="1"/>
</dbReference>
<gene>
    <name evidence="1" type="ORF">EDC91_1121</name>
</gene>
<dbReference type="InterPro" id="IPR027417">
    <property type="entry name" value="P-loop_NTPase"/>
</dbReference>
<evidence type="ECO:0000313" key="2">
    <source>
        <dbReference type="Proteomes" id="UP000294832"/>
    </source>
</evidence>
<proteinExistence type="predicted"/>
<dbReference type="SUPFAM" id="SSF52540">
    <property type="entry name" value="P-loop containing nucleoside triphosphate hydrolases"/>
    <property type="match status" value="1"/>
</dbReference>
<organism evidence="1 2">
    <name type="scientific">Shewanella fodinae</name>
    <dbReference type="NCBI Taxonomy" id="552357"/>
    <lineage>
        <taxon>Bacteria</taxon>
        <taxon>Pseudomonadati</taxon>
        <taxon>Pseudomonadota</taxon>
        <taxon>Gammaproteobacteria</taxon>
        <taxon>Alteromonadales</taxon>
        <taxon>Shewanellaceae</taxon>
        <taxon>Shewanella</taxon>
    </lineage>
</organism>
<reference evidence="1 2" key="1">
    <citation type="submission" date="2019-03" db="EMBL/GenBank/DDBJ databases">
        <title>Freshwater and sediment microbial communities from various areas in North America, analyzing microbe dynamics in response to fracking.</title>
        <authorList>
            <person name="Lamendella R."/>
        </authorList>
    </citation>
    <scope>NUCLEOTIDE SEQUENCE [LARGE SCALE GENOMIC DNA]</scope>
    <source>
        <strain evidence="1 2">74A</strain>
    </source>
</reference>
<comment type="caution">
    <text evidence="1">The sequence shown here is derived from an EMBL/GenBank/DDBJ whole genome shotgun (WGS) entry which is preliminary data.</text>
</comment>
<evidence type="ECO:0000313" key="1">
    <source>
        <dbReference type="EMBL" id="TCN84229.1"/>
    </source>
</evidence>
<sequence>MSVEAVLTSTRGLIIAPAGCGKTHLIAETLAVAQSKPYLVLTHTTAGVAALKQRLRRLSIPPQNYVVTTLDGWALRLTKFFPTLCPITSVPEQGKIFYPELRRVVFTLLKSGLVNDLIQASYSK</sequence>
<dbReference type="AlphaFoldDB" id="A0A4V2RSC8"/>
<keyword evidence="2" id="KW-1185">Reference proteome</keyword>